<dbReference type="EMBL" id="PFBW01000238">
    <property type="protein sequence ID" value="PIR76833.1"/>
    <property type="molecule type" value="Genomic_DNA"/>
</dbReference>
<sequence>MKILIATGIFPPEIGGPATYVPRIAKEFLDRDHFVSVITYSDTYVHERDVHYPFLVKRIKRVNTLW</sequence>
<feature type="non-terminal residue" evidence="1">
    <location>
        <position position="66"/>
    </location>
</feature>
<evidence type="ECO:0000313" key="2">
    <source>
        <dbReference type="Proteomes" id="UP000228528"/>
    </source>
</evidence>
<dbReference type="SUPFAM" id="SSF53756">
    <property type="entry name" value="UDP-Glycosyltransferase/glycogen phosphorylase"/>
    <property type="match status" value="1"/>
</dbReference>
<dbReference type="Proteomes" id="UP000228528">
    <property type="component" value="Unassembled WGS sequence"/>
</dbReference>
<proteinExistence type="predicted"/>
<name>A0A2M6NZD6_9BACT</name>
<evidence type="ECO:0008006" key="3">
    <source>
        <dbReference type="Google" id="ProtNLM"/>
    </source>
</evidence>
<protein>
    <recommendedName>
        <fullName evidence="3">Glycosyltransferase subfamily 4-like N-terminal domain-containing protein</fullName>
    </recommendedName>
</protein>
<dbReference type="AlphaFoldDB" id="A0A2M6NZD6"/>
<reference evidence="2" key="1">
    <citation type="submission" date="2017-09" db="EMBL/GenBank/DDBJ databases">
        <title>Depth-based differentiation of microbial function through sediment-hosted aquifers and enrichment of novel symbionts in the deep terrestrial subsurface.</title>
        <authorList>
            <person name="Probst A.J."/>
            <person name="Ladd B."/>
            <person name="Jarett J.K."/>
            <person name="Geller-Mcgrath D.E."/>
            <person name="Sieber C.M.K."/>
            <person name="Emerson J.B."/>
            <person name="Anantharaman K."/>
            <person name="Thomas B.C."/>
            <person name="Malmstrom R."/>
            <person name="Stieglmeier M."/>
            <person name="Klingl A."/>
            <person name="Woyke T."/>
            <person name="Ryan C.M."/>
            <person name="Banfield J.F."/>
        </authorList>
    </citation>
    <scope>NUCLEOTIDE SEQUENCE [LARGE SCALE GENOMIC DNA]</scope>
</reference>
<evidence type="ECO:0000313" key="1">
    <source>
        <dbReference type="EMBL" id="PIR76833.1"/>
    </source>
</evidence>
<accession>A0A2M6NZD6</accession>
<dbReference type="Gene3D" id="3.40.50.2000">
    <property type="entry name" value="Glycogen Phosphorylase B"/>
    <property type="match status" value="1"/>
</dbReference>
<gene>
    <name evidence="1" type="ORF">COU30_05750</name>
</gene>
<comment type="caution">
    <text evidence="1">The sequence shown here is derived from an EMBL/GenBank/DDBJ whole genome shotgun (WGS) entry which is preliminary data.</text>
</comment>
<organism evidence="1 2">
    <name type="scientific">Candidatus Magasanikbacteria bacterium CG10_big_fil_rev_8_21_14_0_10_38_6</name>
    <dbReference type="NCBI Taxonomy" id="1974647"/>
    <lineage>
        <taxon>Bacteria</taxon>
        <taxon>Candidatus Magasanikiibacteriota</taxon>
    </lineage>
</organism>